<evidence type="ECO:0000256" key="1">
    <source>
        <dbReference type="SAM" id="MobiDB-lite"/>
    </source>
</evidence>
<evidence type="ECO:0000259" key="2">
    <source>
        <dbReference type="Pfam" id="PF10979"/>
    </source>
</evidence>
<comment type="caution">
    <text evidence="4">The sequence shown here is derived from an EMBL/GenBank/DDBJ whole genome shotgun (WGS) entry which is preliminary data.</text>
</comment>
<reference evidence="4 5" key="1">
    <citation type="journal article" date="2014" name="Int. J. Syst. Evol. Microbiol.">
        <title>Fulvimonas yonginensis sp. nov., isolated from greenhouse soil, and emended description of the genus Fulvimonas.</title>
        <authorList>
            <person name="Ahn J.H."/>
            <person name="Kim S.J."/>
            <person name="Weon H.Y."/>
            <person name="Hong S.B."/>
            <person name="Seok S.J."/>
            <person name="Kwon S.W."/>
        </authorList>
    </citation>
    <scope>NUCLEOTIDE SEQUENCE [LARGE SCALE GENOMIC DNA]</scope>
    <source>
        <strain evidence="4 5">KACC 16952</strain>
    </source>
</reference>
<gene>
    <name evidence="4" type="ORF">WAT24_06825</name>
</gene>
<evidence type="ECO:0000259" key="3">
    <source>
        <dbReference type="Pfam" id="PF23771"/>
    </source>
</evidence>
<feature type="domain" description="DUF7168" evidence="3">
    <location>
        <begin position="59"/>
        <end position="165"/>
    </location>
</feature>
<proteinExistence type="predicted"/>
<evidence type="ECO:0000313" key="4">
    <source>
        <dbReference type="EMBL" id="MEI7036466.1"/>
    </source>
</evidence>
<dbReference type="Pfam" id="PF23771">
    <property type="entry name" value="DUF7168"/>
    <property type="match status" value="1"/>
</dbReference>
<name>A0ABU8JB99_9GAMM</name>
<protein>
    <submittedName>
        <fullName evidence="4">DUF2786 domain-containing protein</fullName>
    </submittedName>
</protein>
<accession>A0ABU8JB99</accession>
<dbReference type="InterPro" id="IPR055592">
    <property type="entry name" value="DUF7168"/>
</dbReference>
<evidence type="ECO:0000313" key="5">
    <source>
        <dbReference type="Proteomes" id="UP001381174"/>
    </source>
</evidence>
<organism evidence="4 5">
    <name type="scientific">Fulvimonas yonginensis</name>
    <dbReference type="NCBI Taxonomy" id="1495200"/>
    <lineage>
        <taxon>Bacteria</taxon>
        <taxon>Pseudomonadati</taxon>
        <taxon>Pseudomonadota</taxon>
        <taxon>Gammaproteobacteria</taxon>
        <taxon>Lysobacterales</taxon>
        <taxon>Rhodanobacteraceae</taxon>
        <taxon>Fulvimonas</taxon>
    </lineage>
</organism>
<dbReference type="RefSeq" id="WP_336807082.1">
    <property type="nucleotide sequence ID" value="NZ_JBBBNY010000003.1"/>
</dbReference>
<dbReference type="EMBL" id="JBBBNY010000003">
    <property type="protein sequence ID" value="MEI7036466.1"/>
    <property type="molecule type" value="Genomic_DNA"/>
</dbReference>
<feature type="domain" description="DUF2786" evidence="2">
    <location>
        <begin position="6"/>
        <end position="43"/>
    </location>
</feature>
<keyword evidence="5" id="KW-1185">Reference proteome</keyword>
<dbReference type="Proteomes" id="UP001381174">
    <property type="component" value="Unassembled WGS sequence"/>
</dbReference>
<dbReference type="Pfam" id="PF10979">
    <property type="entry name" value="DUF2786"/>
    <property type="match status" value="1"/>
</dbReference>
<sequence>MNRAAILRKIKACLRLAASPNANEAAAALRQAQAMMAAHGISHAEAMDVGEAEVGTRCRGATLTQSLSFLVSVVADGFGAKPVIIRTWGKTVIRFYGVDGAAEVAAYAFTVLRRQMDADRLRHIARVRKRANREARGETFALAWVSAIYHLFPKAELVEGKGKAIDDLMRLRHPNATTSAGRDLTSKGKTNDNDAEAGYLAGKAAQLHRAMKGASPRALEHQS</sequence>
<dbReference type="InterPro" id="IPR024498">
    <property type="entry name" value="DUF2786"/>
</dbReference>
<feature type="region of interest" description="Disordered" evidence="1">
    <location>
        <begin position="176"/>
        <end position="195"/>
    </location>
</feature>